<name>A0ABT9PSQ0_9HYPH</name>
<protein>
    <recommendedName>
        <fullName evidence="4">Transposase</fullName>
    </recommendedName>
</protein>
<evidence type="ECO:0000313" key="2">
    <source>
        <dbReference type="EMBL" id="MDP9837480.1"/>
    </source>
</evidence>
<feature type="compositionally biased region" description="Basic and acidic residues" evidence="1">
    <location>
        <begin position="53"/>
        <end position="67"/>
    </location>
</feature>
<organism evidence="2 3">
    <name type="scientific">Neorhizobium huautlense</name>
    <dbReference type="NCBI Taxonomy" id="67774"/>
    <lineage>
        <taxon>Bacteria</taxon>
        <taxon>Pseudomonadati</taxon>
        <taxon>Pseudomonadota</taxon>
        <taxon>Alphaproteobacteria</taxon>
        <taxon>Hyphomicrobiales</taxon>
        <taxon>Rhizobiaceae</taxon>
        <taxon>Rhizobium/Agrobacterium group</taxon>
        <taxon>Neorhizobium</taxon>
    </lineage>
</organism>
<comment type="caution">
    <text evidence="2">The sequence shown here is derived from an EMBL/GenBank/DDBJ whole genome shotgun (WGS) entry which is preliminary data.</text>
</comment>
<dbReference type="EMBL" id="JAUSRF010000006">
    <property type="protein sequence ID" value="MDP9837480.1"/>
    <property type="molecule type" value="Genomic_DNA"/>
</dbReference>
<accession>A0ABT9PSQ0</accession>
<evidence type="ECO:0000313" key="3">
    <source>
        <dbReference type="Proteomes" id="UP001241472"/>
    </source>
</evidence>
<evidence type="ECO:0008006" key="4">
    <source>
        <dbReference type="Google" id="ProtNLM"/>
    </source>
</evidence>
<proteinExistence type="predicted"/>
<sequence length="67" mass="7592">MHPFHVAASIYKSQDSQIISQHTICDDHPFLKGYGSHTRREVVADATSQRHITKGEAKPSKLAYKRD</sequence>
<evidence type="ECO:0000256" key="1">
    <source>
        <dbReference type="SAM" id="MobiDB-lite"/>
    </source>
</evidence>
<feature type="region of interest" description="Disordered" evidence="1">
    <location>
        <begin position="44"/>
        <end position="67"/>
    </location>
</feature>
<dbReference type="Proteomes" id="UP001241472">
    <property type="component" value="Unassembled WGS sequence"/>
</dbReference>
<keyword evidence="3" id="KW-1185">Reference proteome</keyword>
<gene>
    <name evidence="2" type="ORF">J2T09_002232</name>
</gene>
<reference evidence="2 3" key="1">
    <citation type="submission" date="2023-07" db="EMBL/GenBank/DDBJ databases">
        <title>Sorghum-associated microbial communities from plants grown in Nebraska, USA.</title>
        <authorList>
            <person name="Schachtman D."/>
        </authorList>
    </citation>
    <scope>NUCLEOTIDE SEQUENCE [LARGE SCALE GENOMIC DNA]</scope>
    <source>
        <strain evidence="2 3">DS1307</strain>
    </source>
</reference>